<evidence type="ECO:0000256" key="6">
    <source>
        <dbReference type="RuleBase" id="RU004374"/>
    </source>
</evidence>
<evidence type="ECO:0008006" key="10">
    <source>
        <dbReference type="Google" id="ProtNLM"/>
    </source>
</evidence>
<dbReference type="GO" id="GO:0006417">
    <property type="term" value="P:regulation of translation"/>
    <property type="evidence" value="ECO:0007669"/>
    <property type="project" value="UniProtKB-KW"/>
</dbReference>
<keyword evidence="3" id="KW-0810">Translation regulation</keyword>
<evidence type="ECO:0000313" key="8">
    <source>
        <dbReference type="EMBL" id="PWA17005.1"/>
    </source>
</evidence>
<dbReference type="EMBL" id="NHOQ01002451">
    <property type="protein sequence ID" value="PWA17005.1"/>
    <property type="molecule type" value="Genomic_DNA"/>
</dbReference>
<reference evidence="8 9" key="1">
    <citation type="journal article" date="2018" name="G3 (Bethesda)">
        <title>A High-Quality Reference Genome for the Invasive Mosquitofish Gambusia affinis Using a Chicago Library.</title>
        <authorList>
            <person name="Hoffberg S.L."/>
            <person name="Troendle N.J."/>
            <person name="Glenn T.C."/>
            <person name="Mahmud O."/>
            <person name="Louha S."/>
            <person name="Chalopin D."/>
            <person name="Bennetzen J.L."/>
            <person name="Mauricio R."/>
        </authorList>
    </citation>
    <scope>NUCLEOTIDE SEQUENCE [LARGE SCALE GENOMIC DNA]</scope>
    <source>
        <strain evidence="8">NE01/NJP1002.9</strain>
        <tissue evidence="8">Muscle</tissue>
    </source>
</reference>
<feature type="region of interest" description="Disordered" evidence="7">
    <location>
        <begin position="386"/>
        <end position="406"/>
    </location>
</feature>
<evidence type="ECO:0000256" key="1">
    <source>
        <dbReference type="ARBA" id="ARBA00009860"/>
    </source>
</evidence>
<dbReference type="InterPro" id="IPR001040">
    <property type="entry name" value="TIF_eIF_4E"/>
</dbReference>
<feature type="non-terminal residue" evidence="8">
    <location>
        <position position="817"/>
    </location>
</feature>
<dbReference type="InterPro" id="IPR023398">
    <property type="entry name" value="TIF_eIF4e-like"/>
</dbReference>
<feature type="compositionally biased region" description="Basic and acidic residues" evidence="7">
    <location>
        <begin position="311"/>
        <end position="330"/>
    </location>
</feature>
<feature type="compositionally biased region" description="Basic and acidic residues" evidence="7">
    <location>
        <begin position="345"/>
        <end position="358"/>
    </location>
</feature>
<keyword evidence="4 6" id="KW-0694">RNA-binding</keyword>
<dbReference type="GO" id="GO:0003743">
    <property type="term" value="F:translation initiation factor activity"/>
    <property type="evidence" value="ECO:0007669"/>
    <property type="project" value="UniProtKB-KW"/>
</dbReference>
<comment type="similarity">
    <text evidence="1 6">Belongs to the eukaryotic initiation factor 4E family.</text>
</comment>
<feature type="region of interest" description="Disordered" evidence="7">
    <location>
        <begin position="164"/>
        <end position="196"/>
    </location>
</feature>
<evidence type="ECO:0000256" key="5">
    <source>
        <dbReference type="ARBA" id="ARBA00022917"/>
    </source>
</evidence>
<evidence type="ECO:0000256" key="4">
    <source>
        <dbReference type="ARBA" id="ARBA00022884"/>
    </source>
</evidence>
<comment type="caution">
    <text evidence="8">The sequence shown here is derived from an EMBL/GenBank/DDBJ whole genome shotgun (WGS) entry which is preliminary data.</text>
</comment>
<keyword evidence="2 6" id="KW-0396">Initiation factor</keyword>
<keyword evidence="9" id="KW-1185">Reference proteome</keyword>
<protein>
    <recommendedName>
        <fullName evidence="10">Eukaryotic translation initiation factor 4E type 3</fullName>
    </recommendedName>
</protein>
<proteinExistence type="inferred from homology"/>
<evidence type="ECO:0000256" key="3">
    <source>
        <dbReference type="ARBA" id="ARBA00022845"/>
    </source>
</evidence>
<name>A0A315V4T5_GAMAF</name>
<dbReference type="SUPFAM" id="SSF55418">
    <property type="entry name" value="eIF4e-like"/>
    <property type="match status" value="1"/>
</dbReference>
<feature type="region of interest" description="Disordered" evidence="7">
    <location>
        <begin position="311"/>
        <end position="365"/>
    </location>
</feature>
<evidence type="ECO:0000313" key="9">
    <source>
        <dbReference type="Proteomes" id="UP000250572"/>
    </source>
</evidence>
<sequence>MPEVRQLFTSQSCCMVAGVQSERWGRALQPHLMRETKSECTALGVLAPNPLHHRTSHLINFRLVFFNYYQYPNALGPTSLSTSSSAYPHQKLLIEHEADDGVGTRLGEAHPHRGCQVKLRDGSPSHEYPQVARANVRRPQNEEGQRDQEVHLPDALLRLKLVQHQQPPVARRRRRRPTPEASDPIGCGLPGGSGPMEGPVLADGRYQLGRLHLAVVVYEAQHLHVNHVCGAHNDHEHQHEAQRVVGLDVAVLERALLLLGHELVGAHVEHWREGHGHGQGPHHADDRHARAQVHALGVEAVMGDRHIAGDADAEKQEGDVEAEEHRHEGDNFAAERAIRPVGTGSDRRHHEGEADGRAQHVGQAQVQQEVVGSLVQRTVLQQQQRQRRVAQQTRAHDQPQGGQLDRRGRGCIAVEGRAALPELCCVRHECGVSPASNHRSLLAPTKKEASGVRRKSPIFPSVTHRLGAEAACLRRDYYYRLHHFQRASTQPGDNLLRKRIPVFLHPMASELRGSPLGQRPKPAARITNELQMFLCCFIFLLQSRRCSRTEGREEKILTKYHIRARAAESASALYLDAQLIRAAKEVEEVMVLLPGGFTSQLTDLFGMDQLRRSYPMTSRRSQLVGGKAVALTRAQSEALGSSPAVMAVPAGQTDVQMDRGALSDQKVPSEDNIDIDEKELENITKKQREGDAMTLPLHSPWTFWLDRSLPGTTAAECESNLKKIYTVQTVQMFWGVYNNIPPVTALPLRCSYHLMRVWKELLLATIGEQFADYCTSDDEIVGVSVSVRDREDVVQIWNRDATLADKASILGKVYELL</sequence>
<evidence type="ECO:0000256" key="2">
    <source>
        <dbReference type="ARBA" id="ARBA00022540"/>
    </source>
</evidence>
<dbReference type="Gene3D" id="3.30.760.10">
    <property type="entry name" value="RNA Cap, Translation Initiation Factor Eif4e"/>
    <property type="match status" value="2"/>
</dbReference>
<dbReference type="Proteomes" id="UP000250572">
    <property type="component" value="Unassembled WGS sequence"/>
</dbReference>
<dbReference type="STRING" id="33528.ENSGAFP00000013360"/>
<accession>A0A315V4T5</accession>
<dbReference type="GO" id="GO:0000340">
    <property type="term" value="F:RNA 7-methylguanosine cap binding"/>
    <property type="evidence" value="ECO:0007669"/>
    <property type="project" value="TreeGrafter"/>
</dbReference>
<keyword evidence="5 6" id="KW-0648">Protein biosynthesis</keyword>
<organism evidence="8 9">
    <name type="scientific">Gambusia affinis</name>
    <name type="common">Western mosquitofish</name>
    <name type="synonym">Heterandria affinis</name>
    <dbReference type="NCBI Taxonomy" id="33528"/>
    <lineage>
        <taxon>Eukaryota</taxon>
        <taxon>Metazoa</taxon>
        <taxon>Chordata</taxon>
        <taxon>Craniata</taxon>
        <taxon>Vertebrata</taxon>
        <taxon>Euteleostomi</taxon>
        <taxon>Actinopterygii</taxon>
        <taxon>Neopterygii</taxon>
        <taxon>Teleostei</taxon>
        <taxon>Neoteleostei</taxon>
        <taxon>Acanthomorphata</taxon>
        <taxon>Ovalentaria</taxon>
        <taxon>Atherinomorphae</taxon>
        <taxon>Cyprinodontiformes</taxon>
        <taxon>Poeciliidae</taxon>
        <taxon>Poeciliinae</taxon>
        <taxon>Gambusia</taxon>
    </lineage>
</organism>
<gene>
    <name evidence="8" type="ORF">CCH79_00019460</name>
</gene>
<dbReference type="PANTHER" id="PTHR11960:SF66">
    <property type="entry name" value="EUKARYOTIC TRANSLATION INITIATION FACTOR 4E TYPE 3"/>
    <property type="match status" value="1"/>
</dbReference>
<dbReference type="Pfam" id="PF01652">
    <property type="entry name" value="IF4E"/>
    <property type="match status" value="1"/>
</dbReference>
<dbReference type="AlphaFoldDB" id="A0A315V4T5"/>
<evidence type="ECO:0000256" key="7">
    <source>
        <dbReference type="SAM" id="MobiDB-lite"/>
    </source>
</evidence>
<dbReference type="GO" id="GO:0016281">
    <property type="term" value="C:eukaryotic translation initiation factor 4F complex"/>
    <property type="evidence" value="ECO:0007669"/>
    <property type="project" value="TreeGrafter"/>
</dbReference>
<dbReference type="PANTHER" id="PTHR11960">
    <property type="entry name" value="EUKARYOTIC TRANSLATION INITIATION FACTOR 4E RELATED"/>
    <property type="match status" value="1"/>
</dbReference>